<name>A0A9P8L725_9PEZI</name>
<organism evidence="2 3">
    <name type="scientific">Glutinoglossum americanum</name>
    <dbReference type="NCBI Taxonomy" id="1670608"/>
    <lineage>
        <taxon>Eukaryota</taxon>
        <taxon>Fungi</taxon>
        <taxon>Dikarya</taxon>
        <taxon>Ascomycota</taxon>
        <taxon>Pezizomycotina</taxon>
        <taxon>Geoglossomycetes</taxon>
        <taxon>Geoglossales</taxon>
        <taxon>Geoglossaceae</taxon>
        <taxon>Glutinoglossum</taxon>
    </lineage>
</organism>
<accession>A0A9P8L725</accession>
<sequence>MRLKLIFLILTTTAIGIDWDQLNHLRRKGTEGVDNAKANIAEIDYQGLSQMDFDALSNVRARVPDIDYRAVPKEGIDALGAGFVGVNQHVTGMDIPQTITKILGRGKDQVLTVDYNALGAKLQDSIKAHPYQTAFY</sequence>
<evidence type="ECO:0000313" key="2">
    <source>
        <dbReference type="EMBL" id="KAH0547756.1"/>
    </source>
</evidence>
<dbReference type="Proteomes" id="UP000698800">
    <property type="component" value="Unassembled WGS sequence"/>
</dbReference>
<comment type="caution">
    <text evidence="2">The sequence shown here is derived from an EMBL/GenBank/DDBJ whole genome shotgun (WGS) entry which is preliminary data.</text>
</comment>
<dbReference type="EMBL" id="JAGHQL010000001">
    <property type="protein sequence ID" value="KAH0547756.1"/>
    <property type="molecule type" value="Genomic_DNA"/>
</dbReference>
<evidence type="ECO:0000256" key="1">
    <source>
        <dbReference type="SAM" id="SignalP"/>
    </source>
</evidence>
<keyword evidence="3" id="KW-1185">Reference proteome</keyword>
<gene>
    <name evidence="2" type="ORF">FGG08_000013</name>
</gene>
<reference evidence="2" key="1">
    <citation type="submission" date="2021-03" db="EMBL/GenBank/DDBJ databases">
        <title>Comparative genomics and phylogenomic investigation of the class Geoglossomycetes provide insights into ecological specialization and systematics.</title>
        <authorList>
            <person name="Melie T."/>
            <person name="Pirro S."/>
            <person name="Miller A.N."/>
            <person name="Quandt A."/>
        </authorList>
    </citation>
    <scope>NUCLEOTIDE SEQUENCE</scope>
    <source>
        <strain evidence="2">GBOQ0MN5Z8</strain>
    </source>
</reference>
<proteinExistence type="predicted"/>
<keyword evidence="1" id="KW-0732">Signal</keyword>
<protein>
    <submittedName>
        <fullName evidence="2">Uncharacterized protein</fullName>
    </submittedName>
</protein>
<feature type="signal peptide" evidence="1">
    <location>
        <begin position="1"/>
        <end position="16"/>
    </location>
</feature>
<dbReference type="AlphaFoldDB" id="A0A9P8L725"/>
<feature type="chain" id="PRO_5040386023" evidence="1">
    <location>
        <begin position="17"/>
        <end position="136"/>
    </location>
</feature>
<evidence type="ECO:0000313" key="3">
    <source>
        <dbReference type="Proteomes" id="UP000698800"/>
    </source>
</evidence>